<dbReference type="PANTHER" id="PTHR43861:SF1">
    <property type="entry name" value="TRANS-ACONITATE 2-METHYLTRANSFERASE"/>
    <property type="match status" value="1"/>
</dbReference>
<dbReference type="InterPro" id="IPR013216">
    <property type="entry name" value="Methyltransf_11"/>
</dbReference>
<accession>A0A365KWP0</accession>
<keyword evidence="2" id="KW-0489">Methyltransferase</keyword>
<dbReference type="InterPro" id="IPR029063">
    <property type="entry name" value="SAM-dependent_MTases_sf"/>
</dbReference>
<keyword evidence="2" id="KW-0808">Transferase</keyword>
<gene>
    <name evidence="2" type="ORF">DP120_08905</name>
</gene>
<evidence type="ECO:0000259" key="1">
    <source>
        <dbReference type="Pfam" id="PF08241"/>
    </source>
</evidence>
<evidence type="ECO:0000313" key="3">
    <source>
        <dbReference type="Proteomes" id="UP000251002"/>
    </source>
</evidence>
<proteinExistence type="predicted"/>
<protein>
    <submittedName>
        <fullName evidence="2">SAM-dependent methyltransferase</fullName>
    </submittedName>
</protein>
<evidence type="ECO:0000313" key="2">
    <source>
        <dbReference type="EMBL" id="RAZ77594.1"/>
    </source>
</evidence>
<dbReference type="PANTHER" id="PTHR43861">
    <property type="entry name" value="TRANS-ACONITATE 2-METHYLTRANSFERASE-RELATED"/>
    <property type="match status" value="1"/>
</dbReference>
<organism evidence="2 3">
    <name type="scientific">Planococcus halotolerans</name>
    <dbReference type="NCBI Taxonomy" id="2233542"/>
    <lineage>
        <taxon>Bacteria</taxon>
        <taxon>Bacillati</taxon>
        <taxon>Bacillota</taxon>
        <taxon>Bacilli</taxon>
        <taxon>Bacillales</taxon>
        <taxon>Caryophanaceae</taxon>
        <taxon>Planococcus</taxon>
    </lineage>
</organism>
<dbReference type="Proteomes" id="UP000251002">
    <property type="component" value="Unassembled WGS sequence"/>
</dbReference>
<dbReference type="EMBL" id="QLZR01000003">
    <property type="protein sequence ID" value="RAZ77594.1"/>
    <property type="molecule type" value="Genomic_DNA"/>
</dbReference>
<dbReference type="SUPFAM" id="SSF53335">
    <property type="entry name" value="S-adenosyl-L-methionine-dependent methyltransferases"/>
    <property type="match status" value="1"/>
</dbReference>
<dbReference type="Gene3D" id="3.40.50.150">
    <property type="entry name" value="Vaccinia Virus protein VP39"/>
    <property type="match status" value="1"/>
</dbReference>
<sequence length="235" mass="27545">MKEKVRDTFDQMANAYEHSVDSDNLYNAEYERPAMMERVPENLSGKKVLDAGCAAGWYTLQLVKRGAEVVAIDMSPEMAEAAKRRVEDHAQVLCLDLEEALPFEDESFDFILSSLTLHYLKDWEGTFTEFHRVLKPGGRFLFSVHHPLTDIRLLDNPEYFSTELIIDEWKKDGKMFRVPFYRRPLNDILNRTLAHFELVQVVEPLPTEAFRERDPERFERLMKEPNFLIIDSKKK</sequence>
<dbReference type="CDD" id="cd02440">
    <property type="entry name" value="AdoMet_MTases"/>
    <property type="match status" value="1"/>
</dbReference>
<reference evidence="2 3" key="1">
    <citation type="submission" date="2018-06" db="EMBL/GenBank/DDBJ databases">
        <title>The draft genome sequences of strains SCU63 and S1.</title>
        <authorList>
            <person name="Gan L."/>
        </authorList>
    </citation>
    <scope>NUCLEOTIDE SEQUENCE [LARGE SCALE GENOMIC DNA]</scope>
    <source>
        <strain evidence="2 3">SCU63</strain>
    </source>
</reference>
<dbReference type="GO" id="GO:0032259">
    <property type="term" value="P:methylation"/>
    <property type="evidence" value="ECO:0007669"/>
    <property type="project" value="UniProtKB-KW"/>
</dbReference>
<feature type="domain" description="Methyltransferase type 11" evidence="1">
    <location>
        <begin position="49"/>
        <end position="142"/>
    </location>
</feature>
<dbReference type="Pfam" id="PF08241">
    <property type="entry name" value="Methyltransf_11"/>
    <property type="match status" value="1"/>
</dbReference>
<dbReference type="RefSeq" id="WP_112223321.1">
    <property type="nucleotide sequence ID" value="NZ_CP047673.1"/>
</dbReference>
<name>A0A365KWP0_9BACL</name>
<comment type="caution">
    <text evidence="2">The sequence shown here is derived from an EMBL/GenBank/DDBJ whole genome shotgun (WGS) entry which is preliminary data.</text>
</comment>
<keyword evidence="3" id="KW-1185">Reference proteome</keyword>
<dbReference type="AlphaFoldDB" id="A0A365KWP0"/>
<dbReference type="GO" id="GO:0008757">
    <property type="term" value="F:S-adenosylmethionine-dependent methyltransferase activity"/>
    <property type="evidence" value="ECO:0007669"/>
    <property type="project" value="InterPro"/>
</dbReference>